<name>A0ABR2ETD8_9ROSI</name>
<protein>
    <recommendedName>
        <fullName evidence="3">TF-B3 domain-containing protein</fullName>
    </recommendedName>
</protein>
<organism evidence="1 2">
    <name type="scientific">Hibiscus sabdariffa</name>
    <name type="common">roselle</name>
    <dbReference type="NCBI Taxonomy" id="183260"/>
    <lineage>
        <taxon>Eukaryota</taxon>
        <taxon>Viridiplantae</taxon>
        <taxon>Streptophyta</taxon>
        <taxon>Embryophyta</taxon>
        <taxon>Tracheophyta</taxon>
        <taxon>Spermatophyta</taxon>
        <taxon>Magnoliopsida</taxon>
        <taxon>eudicotyledons</taxon>
        <taxon>Gunneridae</taxon>
        <taxon>Pentapetalae</taxon>
        <taxon>rosids</taxon>
        <taxon>malvids</taxon>
        <taxon>Malvales</taxon>
        <taxon>Malvaceae</taxon>
        <taxon>Malvoideae</taxon>
        <taxon>Hibiscus</taxon>
    </lineage>
</organism>
<evidence type="ECO:0008006" key="3">
    <source>
        <dbReference type="Google" id="ProtNLM"/>
    </source>
</evidence>
<dbReference type="Proteomes" id="UP001472677">
    <property type="component" value="Unassembled WGS sequence"/>
</dbReference>
<evidence type="ECO:0000313" key="2">
    <source>
        <dbReference type="Proteomes" id="UP001472677"/>
    </source>
</evidence>
<proteinExistence type="predicted"/>
<keyword evidence="2" id="KW-1185">Reference proteome</keyword>
<evidence type="ECO:0000313" key="1">
    <source>
        <dbReference type="EMBL" id="KAK8564377.1"/>
    </source>
</evidence>
<reference evidence="1 2" key="1">
    <citation type="journal article" date="2024" name="G3 (Bethesda)">
        <title>Genome assembly of Hibiscus sabdariffa L. provides insights into metabolisms of medicinal natural products.</title>
        <authorList>
            <person name="Kim T."/>
        </authorList>
    </citation>
    <scope>NUCLEOTIDE SEQUENCE [LARGE SCALE GENOMIC DNA]</scope>
    <source>
        <strain evidence="1">TK-2024</strain>
        <tissue evidence="1">Old leaves</tissue>
    </source>
</reference>
<gene>
    <name evidence="1" type="ORF">V6N12_036502</name>
</gene>
<dbReference type="EMBL" id="JBBPBM010000011">
    <property type="protein sequence ID" value="KAK8564377.1"/>
    <property type="molecule type" value="Genomic_DNA"/>
</dbReference>
<comment type="caution">
    <text evidence="1">The sequence shown here is derived from an EMBL/GenBank/DDBJ whole genome shotgun (WGS) entry which is preliminary data.</text>
</comment>
<sequence length="95" mass="11410">MAEIETVHLASHHEARWRFCDRSRTLPDGWIILTVTDGCEWWRFECKSVGDDMYCISGSEWRRFFRRVRINATVTLYSRADDENFHRVRVKLSEV</sequence>
<accession>A0ABR2ETD8</accession>